<protein>
    <submittedName>
        <fullName evidence="1">Uncharacterized protein</fullName>
    </submittedName>
</protein>
<dbReference type="RefSeq" id="WP_382394572.1">
    <property type="nucleotide sequence ID" value="NZ_JBHUNA010000028.1"/>
</dbReference>
<sequence length="97" mass="11119">MFQYEQEAAMEEDREDLIGLLKMRFGELEPQVIEAIYQMNDYETIERLILVGANAPDFKTFLEELEEGKGTFRIVGERFNPLESIAGNGDADGKQQQ</sequence>
<accession>A0ABW5VAS0</accession>
<organism evidence="1 2">
    <name type="scientific">Lentibacillus juripiscarius</name>
    <dbReference type="NCBI Taxonomy" id="257446"/>
    <lineage>
        <taxon>Bacteria</taxon>
        <taxon>Bacillati</taxon>
        <taxon>Bacillota</taxon>
        <taxon>Bacilli</taxon>
        <taxon>Bacillales</taxon>
        <taxon>Bacillaceae</taxon>
        <taxon>Lentibacillus</taxon>
    </lineage>
</organism>
<name>A0ABW5VAS0_9BACI</name>
<dbReference type="EMBL" id="JBHUNA010000028">
    <property type="protein sequence ID" value="MFD2761752.1"/>
    <property type="molecule type" value="Genomic_DNA"/>
</dbReference>
<comment type="caution">
    <text evidence="1">The sequence shown here is derived from an EMBL/GenBank/DDBJ whole genome shotgun (WGS) entry which is preliminary data.</text>
</comment>
<dbReference type="Proteomes" id="UP001597502">
    <property type="component" value="Unassembled WGS sequence"/>
</dbReference>
<evidence type="ECO:0000313" key="2">
    <source>
        <dbReference type="Proteomes" id="UP001597502"/>
    </source>
</evidence>
<proteinExistence type="predicted"/>
<gene>
    <name evidence="1" type="ORF">ACFSUO_12405</name>
</gene>
<reference evidence="2" key="1">
    <citation type="journal article" date="2019" name="Int. J. Syst. Evol. Microbiol.">
        <title>The Global Catalogue of Microorganisms (GCM) 10K type strain sequencing project: providing services to taxonomists for standard genome sequencing and annotation.</title>
        <authorList>
            <consortium name="The Broad Institute Genomics Platform"/>
            <consortium name="The Broad Institute Genome Sequencing Center for Infectious Disease"/>
            <person name="Wu L."/>
            <person name="Ma J."/>
        </authorList>
    </citation>
    <scope>NUCLEOTIDE SEQUENCE [LARGE SCALE GENOMIC DNA]</scope>
    <source>
        <strain evidence="2">TISTR 1535</strain>
    </source>
</reference>
<evidence type="ECO:0000313" key="1">
    <source>
        <dbReference type="EMBL" id="MFD2761752.1"/>
    </source>
</evidence>
<keyword evidence="2" id="KW-1185">Reference proteome</keyword>